<evidence type="ECO:0000313" key="3">
    <source>
        <dbReference type="WBParaSite" id="ECPE_0001471601-mRNA-1"/>
    </source>
</evidence>
<gene>
    <name evidence="1" type="ORF">ECPE_LOCUS14676</name>
</gene>
<accession>A0A183B641</accession>
<evidence type="ECO:0000313" key="1">
    <source>
        <dbReference type="EMBL" id="VDP91948.1"/>
    </source>
</evidence>
<dbReference type="AlphaFoldDB" id="A0A183B641"/>
<reference evidence="3" key="1">
    <citation type="submission" date="2016-06" db="UniProtKB">
        <authorList>
            <consortium name="WormBaseParasite"/>
        </authorList>
    </citation>
    <scope>IDENTIFICATION</scope>
</reference>
<dbReference type="PANTHER" id="PTHR34204:SF2">
    <property type="entry name" value="RNA-BINDING ASCH DOMAIN PROTEIN"/>
    <property type="match status" value="1"/>
</dbReference>
<keyword evidence="2" id="KW-1185">Reference proteome</keyword>
<evidence type="ECO:0000313" key="2">
    <source>
        <dbReference type="Proteomes" id="UP000272942"/>
    </source>
</evidence>
<organism evidence="3">
    <name type="scientific">Echinostoma caproni</name>
    <dbReference type="NCBI Taxonomy" id="27848"/>
    <lineage>
        <taxon>Eukaryota</taxon>
        <taxon>Metazoa</taxon>
        <taxon>Spiralia</taxon>
        <taxon>Lophotrochozoa</taxon>
        <taxon>Platyhelminthes</taxon>
        <taxon>Trematoda</taxon>
        <taxon>Digenea</taxon>
        <taxon>Plagiorchiida</taxon>
        <taxon>Echinostomata</taxon>
        <taxon>Echinostomatoidea</taxon>
        <taxon>Echinostomatidae</taxon>
        <taxon>Echinostoma</taxon>
    </lineage>
</organism>
<proteinExistence type="predicted"/>
<dbReference type="OrthoDB" id="112749at2759"/>
<name>A0A183B641_9TREM</name>
<sequence length="97" mass="11089">MQGALSLWDIFTEEQKILKLANVVSRLRRRGILDLLHMRFTKGSIERLPIPRHRLLQAAEQLHHPNALLTVCARARDKHIVRDSTGRWGEPGGCKCS</sequence>
<dbReference type="WBParaSite" id="ECPE_0001471601-mRNA-1">
    <property type="protein sequence ID" value="ECPE_0001471601-mRNA-1"/>
    <property type="gene ID" value="ECPE_0001471601"/>
</dbReference>
<reference evidence="1 2" key="2">
    <citation type="submission" date="2018-11" db="EMBL/GenBank/DDBJ databases">
        <authorList>
            <consortium name="Pathogen Informatics"/>
        </authorList>
    </citation>
    <scope>NUCLEOTIDE SEQUENCE [LARGE SCALE GENOMIC DNA]</scope>
    <source>
        <strain evidence="1 2">Egypt</strain>
    </source>
</reference>
<dbReference type="PANTHER" id="PTHR34204">
    <property type="entry name" value="RNA-BINDING ASCH DOMAIN PROTEIN"/>
    <property type="match status" value="1"/>
</dbReference>
<dbReference type="Proteomes" id="UP000272942">
    <property type="component" value="Unassembled WGS sequence"/>
</dbReference>
<dbReference type="EMBL" id="UZAN01058214">
    <property type="protein sequence ID" value="VDP91948.1"/>
    <property type="molecule type" value="Genomic_DNA"/>
</dbReference>
<protein>
    <submittedName>
        <fullName evidence="3">SAM domain-containing protein</fullName>
    </submittedName>
</protein>